<dbReference type="AlphaFoldDB" id="A0A0S4IM29"/>
<sequence>MSQAQYSMSTHSISEPSCEQDVVTLQTFLHATSTSSATPSASPLALWQVVQALARTCVSLACPQAPLVGHSVIASRIDALSSLLSETVQRLSTVEQIMEKMHRRIVQQRDESSKNLADSEQARDSIEIKISTQIADVQRDLERLQHGVERHATYVDKILSASEERLGDLESQMLQIYSKEKLQPTQSQSVSTPATFGIAVKQVLHGVEVVSVGHCSRAHRSGLRPGDLILAIADQNISSVVEVGAILQNIAHRSGTFVTQIFRDERLHSIVCDVTD</sequence>
<organism evidence="2 3">
    <name type="scientific">Bodo saltans</name>
    <name type="common">Flagellated protozoan</name>
    <dbReference type="NCBI Taxonomy" id="75058"/>
    <lineage>
        <taxon>Eukaryota</taxon>
        <taxon>Discoba</taxon>
        <taxon>Euglenozoa</taxon>
        <taxon>Kinetoplastea</taxon>
        <taxon>Metakinetoplastina</taxon>
        <taxon>Eubodonida</taxon>
        <taxon>Bodonidae</taxon>
        <taxon>Bodo</taxon>
    </lineage>
</organism>
<dbReference type="InterPro" id="IPR036034">
    <property type="entry name" value="PDZ_sf"/>
</dbReference>
<dbReference type="InterPro" id="IPR001478">
    <property type="entry name" value="PDZ"/>
</dbReference>
<evidence type="ECO:0000313" key="2">
    <source>
        <dbReference type="EMBL" id="CUF36288.1"/>
    </source>
</evidence>
<dbReference type="OrthoDB" id="4217619at2759"/>
<proteinExistence type="predicted"/>
<evidence type="ECO:0000259" key="1">
    <source>
        <dbReference type="SMART" id="SM00228"/>
    </source>
</evidence>
<dbReference type="VEuPathDB" id="TriTrypDB:BSAL_61820"/>
<name>A0A0S4IM29_BODSA</name>
<dbReference type="EMBL" id="CYKH01000307">
    <property type="protein sequence ID" value="CUF36288.1"/>
    <property type="molecule type" value="Genomic_DNA"/>
</dbReference>
<accession>A0A0S4IM29</accession>
<reference evidence="3" key="1">
    <citation type="submission" date="2015-09" db="EMBL/GenBank/DDBJ databases">
        <authorList>
            <consortium name="Pathogen Informatics"/>
        </authorList>
    </citation>
    <scope>NUCLEOTIDE SEQUENCE [LARGE SCALE GENOMIC DNA]</scope>
    <source>
        <strain evidence="3">Lake Konstanz</strain>
    </source>
</reference>
<dbReference type="Gene3D" id="2.30.42.10">
    <property type="match status" value="1"/>
</dbReference>
<dbReference type="SUPFAM" id="SSF50156">
    <property type="entry name" value="PDZ domain-like"/>
    <property type="match status" value="1"/>
</dbReference>
<gene>
    <name evidence="2" type="ORF">BSAL_61820</name>
</gene>
<dbReference type="InterPro" id="IPR041489">
    <property type="entry name" value="PDZ_6"/>
</dbReference>
<evidence type="ECO:0000313" key="3">
    <source>
        <dbReference type="Proteomes" id="UP000051952"/>
    </source>
</evidence>
<keyword evidence="3" id="KW-1185">Reference proteome</keyword>
<feature type="domain" description="PDZ" evidence="1">
    <location>
        <begin position="194"/>
        <end position="266"/>
    </location>
</feature>
<dbReference type="Proteomes" id="UP000051952">
    <property type="component" value="Unassembled WGS sequence"/>
</dbReference>
<protein>
    <recommendedName>
        <fullName evidence="1">PDZ domain-containing protein</fullName>
    </recommendedName>
</protein>
<dbReference type="Pfam" id="PF17820">
    <property type="entry name" value="PDZ_6"/>
    <property type="match status" value="1"/>
</dbReference>
<dbReference type="SMART" id="SM00228">
    <property type="entry name" value="PDZ"/>
    <property type="match status" value="1"/>
</dbReference>